<evidence type="ECO:0000259" key="3">
    <source>
        <dbReference type="PROSITE" id="PS52045"/>
    </source>
</evidence>
<name>A0AAQ3PII0_PASNO</name>
<keyword evidence="2" id="KW-0732">Signal</keyword>
<dbReference type="InterPro" id="IPR004314">
    <property type="entry name" value="Neprosin"/>
</dbReference>
<reference evidence="4 5" key="1">
    <citation type="submission" date="2024-02" db="EMBL/GenBank/DDBJ databases">
        <title>High-quality chromosome-scale genome assembly of Pensacola bahiagrass (Paspalum notatum Flugge var. saurae).</title>
        <authorList>
            <person name="Vega J.M."/>
            <person name="Podio M."/>
            <person name="Orjuela J."/>
            <person name="Siena L.A."/>
            <person name="Pessino S.C."/>
            <person name="Combes M.C."/>
            <person name="Mariac C."/>
            <person name="Albertini E."/>
            <person name="Pupilli F."/>
            <person name="Ortiz J.P.A."/>
            <person name="Leblanc O."/>
        </authorList>
    </citation>
    <scope>NUCLEOTIDE SEQUENCE [LARGE SCALE GENOMIC DNA]</scope>
    <source>
        <strain evidence="4">R1</strain>
        <tissue evidence="4">Leaf</tissue>
    </source>
</reference>
<dbReference type="AlphaFoldDB" id="A0AAQ3PII0"/>
<feature type="signal peptide" evidence="2">
    <location>
        <begin position="1"/>
        <end position="30"/>
    </location>
</feature>
<evidence type="ECO:0000313" key="5">
    <source>
        <dbReference type="Proteomes" id="UP001341281"/>
    </source>
</evidence>
<feature type="compositionally biased region" description="Polar residues" evidence="1">
    <location>
        <begin position="439"/>
        <end position="453"/>
    </location>
</feature>
<protein>
    <recommendedName>
        <fullName evidence="3">Neprosin PEP catalytic domain-containing protein</fullName>
    </recommendedName>
</protein>
<dbReference type="InterPro" id="IPR025521">
    <property type="entry name" value="Neprosin_propep"/>
</dbReference>
<evidence type="ECO:0000256" key="2">
    <source>
        <dbReference type="SAM" id="SignalP"/>
    </source>
</evidence>
<feature type="domain" description="Neprosin PEP catalytic" evidence="3">
    <location>
        <begin position="504"/>
        <end position="743"/>
    </location>
</feature>
<dbReference type="PANTHER" id="PTHR31589">
    <property type="entry name" value="PROTEIN, PUTATIVE (DUF239)-RELATED-RELATED"/>
    <property type="match status" value="1"/>
</dbReference>
<keyword evidence="5" id="KW-1185">Reference proteome</keyword>
<dbReference type="PROSITE" id="PS52045">
    <property type="entry name" value="NEPROSIN_PEP_CD"/>
    <property type="match status" value="2"/>
</dbReference>
<dbReference type="EMBL" id="CP144745">
    <property type="protein sequence ID" value="WVZ49419.1"/>
    <property type="molecule type" value="Genomic_DNA"/>
</dbReference>
<organism evidence="4 5">
    <name type="scientific">Paspalum notatum var. saurae</name>
    <dbReference type="NCBI Taxonomy" id="547442"/>
    <lineage>
        <taxon>Eukaryota</taxon>
        <taxon>Viridiplantae</taxon>
        <taxon>Streptophyta</taxon>
        <taxon>Embryophyta</taxon>
        <taxon>Tracheophyta</taxon>
        <taxon>Spermatophyta</taxon>
        <taxon>Magnoliopsida</taxon>
        <taxon>Liliopsida</taxon>
        <taxon>Poales</taxon>
        <taxon>Poaceae</taxon>
        <taxon>PACMAD clade</taxon>
        <taxon>Panicoideae</taxon>
        <taxon>Andropogonodae</taxon>
        <taxon>Paspaleae</taxon>
        <taxon>Paspalinae</taxon>
        <taxon>Paspalum</taxon>
    </lineage>
</organism>
<dbReference type="Gene3D" id="3.90.1320.10">
    <property type="entry name" value="Outer-capsid protein sigma 3, large lobe"/>
    <property type="match status" value="2"/>
</dbReference>
<sequence>MMETRTRANCLVALVVALTQLCCFWELAAAAGRSSVLERREVRSLLRQLNKPPLATILSPDGDIIDCVHISKQPAFDHPMLKNHTIQMWPSYHPQGLHLDSNVASLPFTQTWQQNGKCPENTIPIRRTQEEDVLRASSISFYGKKRPNYIDKSAQSVTKGHQYGTASTQGNNTSSYYGTQATFNLWHPKVETANDFSLSQLWITSGSYQTNDLNTIEVGWQVFPGLYKDSNPRLFIYWTRDAYNSTGCYNMCPGFVQTNNEIAIGGSISQLSPISTYGGPQYDITILVWKDPKDGNWWLKVGNNVLGYWPSSIFTNLATSATLIQWGGEMESSDVRASTTQMGSGHFPHEGLGKASYIRNIQVVDSFNTLQSQSGLDLFASRPNCYNVQNGSVQNLLRKLNKPPLATIQSPDGDIIDCVHISKQPAFDDPLLRDHTIQMQPSYNPRGQHQDSSVVPHPLPQPWHQNGRCPKNTIPIRRTREEDILRASSIERFGKKRPRSMPLQDDLGIHQYGVAYTLGGDKYYGTEATFNLWQPTVEKDEDFSLAQFWIIGGSYDNNDLNTIGWQVYPQFYGDNSTRLFIYWTRDAYQTTGCYNLLCSGFVQTNNQIVIGGSISQLSPVSIYDGPQYDLSILAWKDPGTGNWWLLVGTYFLGYWPSSIFTNLADSATIVEWGGEVAAFTAQTTTQMGSGHFPTEGFGKASYIKDIQMVDSTNTLIVPSGLGLIAGQPNCYNVQNGSSSDWMK</sequence>
<dbReference type="Pfam" id="PF03080">
    <property type="entry name" value="Neprosin"/>
    <property type="match status" value="2"/>
</dbReference>
<evidence type="ECO:0000256" key="1">
    <source>
        <dbReference type="SAM" id="MobiDB-lite"/>
    </source>
</evidence>
<dbReference type="PANTHER" id="PTHR31589:SF231">
    <property type="entry name" value="OS01G0973100 PROTEIN"/>
    <property type="match status" value="1"/>
</dbReference>
<proteinExistence type="predicted"/>
<evidence type="ECO:0000313" key="4">
    <source>
        <dbReference type="EMBL" id="WVZ49419.1"/>
    </source>
</evidence>
<dbReference type="Proteomes" id="UP001341281">
    <property type="component" value="Chromosome 01"/>
</dbReference>
<feature type="chain" id="PRO_5043002184" description="Neprosin PEP catalytic domain-containing protein" evidence="2">
    <location>
        <begin position="31"/>
        <end position="743"/>
    </location>
</feature>
<dbReference type="Pfam" id="PF14365">
    <property type="entry name" value="Neprosin_AP"/>
    <property type="match status" value="2"/>
</dbReference>
<dbReference type="InterPro" id="IPR053168">
    <property type="entry name" value="Glutamic_endopeptidase"/>
</dbReference>
<feature type="region of interest" description="Disordered" evidence="1">
    <location>
        <begin position="439"/>
        <end position="472"/>
    </location>
</feature>
<gene>
    <name evidence="4" type="ORF">U9M48_000784</name>
</gene>
<feature type="domain" description="Neprosin PEP catalytic" evidence="3">
    <location>
        <begin position="156"/>
        <end position="419"/>
    </location>
</feature>
<accession>A0AAQ3PII0</accession>